<evidence type="ECO:0008006" key="3">
    <source>
        <dbReference type="Google" id="ProtNLM"/>
    </source>
</evidence>
<organism evidence="1 2">
    <name type="scientific">Microbacterium tenebrionis</name>
    <dbReference type="NCBI Taxonomy" id="2830665"/>
    <lineage>
        <taxon>Bacteria</taxon>
        <taxon>Bacillati</taxon>
        <taxon>Actinomycetota</taxon>
        <taxon>Actinomycetes</taxon>
        <taxon>Micrococcales</taxon>
        <taxon>Microbacteriaceae</taxon>
        <taxon>Microbacterium</taxon>
    </lineage>
</organism>
<dbReference type="EMBL" id="JAGTTM010000002">
    <property type="protein sequence ID" value="MCC2029638.1"/>
    <property type="molecule type" value="Genomic_DNA"/>
</dbReference>
<evidence type="ECO:0000313" key="2">
    <source>
        <dbReference type="Proteomes" id="UP001139289"/>
    </source>
</evidence>
<accession>A0A9X1S199</accession>
<evidence type="ECO:0000313" key="1">
    <source>
        <dbReference type="EMBL" id="MCC2029638.1"/>
    </source>
</evidence>
<proteinExistence type="predicted"/>
<dbReference type="RefSeq" id="WP_227530665.1">
    <property type="nucleotide sequence ID" value="NZ_JAGTTM010000002.1"/>
</dbReference>
<dbReference type="Proteomes" id="UP001139289">
    <property type="component" value="Unassembled WGS sequence"/>
</dbReference>
<dbReference type="PANTHER" id="PTHR42924:SF3">
    <property type="entry name" value="POLYMERASE_HISTIDINOL PHOSPHATASE N-TERMINAL DOMAIN-CONTAINING PROTEIN"/>
    <property type="match status" value="1"/>
</dbReference>
<keyword evidence="2" id="KW-1185">Reference proteome</keyword>
<dbReference type="GO" id="GO:0004534">
    <property type="term" value="F:5'-3' RNA exonuclease activity"/>
    <property type="evidence" value="ECO:0007669"/>
    <property type="project" value="TreeGrafter"/>
</dbReference>
<protein>
    <recommendedName>
        <fullName evidence="3">PHP domain-containing protein</fullName>
    </recommendedName>
</protein>
<dbReference type="GO" id="GO:0035312">
    <property type="term" value="F:5'-3' DNA exonuclease activity"/>
    <property type="evidence" value="ECO:0007669"/>
    <property type="project" value="TreeGrafter"/>
</dbReference>
<reference evidence="1" key="1">
    <citation type="submission" date="2021-04" db="EMBL/GenBank/DDBJ databases">
        <title>Microbacterium tenobrionis sp. nov. and Microbacterium allomyrinae sp. nov., isolated from larvae of Tenobrio molitor and Allomyrina dichotoma, respectively.</title>
        <authorList>
            <person name="Lee S.D."/>
        </authorList>
    </citation>
    <scope>NUCLEOTIDE SEQUENCE</scope>
    <source>
        <strain evidence="1">YMB-B2</strain>
    </source>
</reference>
<sequence length="254" mass="28681">MRELRLAPHIHSSFSDDSDWELPRLIRVLRRAGFDGALVCDHDRTMDAGTWARIQHECDRLGDDTGFLLVPGIEYQDPDHIVHLPVFGRAPFYGRSPIIDDVVRRAREDGAAAIFAHPQRREAWRRFDPAWAPYLTGIEAWNRKYDGVRPNTWALAQAEQLGLPATVALDWHGTRQLYPLALRVPSPPRGDNRQRSGAVVSSMLAGRMRATAFGIDVARFDQGPLGRSTRGFESLRTWAAPKVRQIENSLRGQS</sequence>
<dbReference type="InterPro" id="IPR016195">
    <property type="entry name" value="Pol/histidinol_Pase-like"/>
</dbReference>
<dbReference type="InterPro" id="IPR052018">
    <property type="entry name" value="PHP_domain"/>
</dbReference>
<dbReference type="Gene3D" id="3.20.20.140">
    <property type="entry name" value="Metal-dependent hydrolases"/>
    <property type="match status" value="1"/>
</dbReference>
<dbReference type="AlphaFoldDB" id="A0A9X1S199"/>
<gene>
    <name evidence="1" type="ORF">KEC56_08920</name>
</gene>
<dbReference type="PANTHER" id="PTHR42924">
    <property type="entry name" value="EXONUCLEASE"/>
    <property type="match status" value="1"/>
</dbReference>
<dbReference type="SUPFAM" id="SSF89550">
    <property type="entry name" value="PHP domain-like"/>
    <property type="match status" value="1"/>
</dbReference>
<comment type="caution">
    <text evidence="1">The sequence shown here is derived from an EMBL/GenBank/DDBJ whole genome shotgun (WGS) entry which is preliminary data.</text>
</comment>
<name>A0A9X1S199_9MICO</name>